<reference evidence="2 3" key="1">
    <citation type="journal article" date="2014" name="Arch. Microbiol.">
        <title>Bacillus mesophilum sp. nov., strain IITR-54T, a novel 4-chlorobiphenyl dechlorinating bacterium.</title>
        <authorList>
            <person name="Manickam N."/>
            <person name="Singh N.K."/>
            <person name="Bajaj A."/>
            <person name="Kumar R.M."/>
            <person name="Kaur G."/>
            <person name="Kaur N."/>
            <person name="Bala M."/>
            <person name="Kumar A."/>
            <person name="Mayilraj S."/>
        </authorList>
    </citation>
    <scope>NUCLEOTIDE SEQUENCE [LARGE SCALE GENOMIC DNA]</scope>
    <source>
        <strain evidence="2 3">IITR-54</strain>
    </source>
</reference>
<proteinExistence type="predicted"/>
<dbReference type="RefSeq" id="WP_151573161.1">
    <property type="nucleotide sequence ID" value="NZ_WBOT01000002.1"/>
</dbReference>
<comment type="caution">
    <text evidence="2">The sequence shown here is derived from an EMBL/GenBank/DDBJ whole genome shotgun (WGS) entry which is preliminary data.</text>
</comment>
<gene>
    <name evidence="2" type="ORF">F7732_06705</name>
</gene>
<dbReference type="OrthoDB" id="2971563at2"/>
<dbReference type="SUPFAM" id="SSF56281">
    <property type="entry name" value="Metallo-hydrolase/oxidoreductase"/>
    <property type="match status" value="1"/>
</dbReference>
<evidence type="ECO:0000259" key="1">
    <source>
        <dbReference type="SMART" id="SM00849"/>
    </source>
</evidence>
<sequence>MIGWKNGVAKLTVPTPFPVGDVHVYAIRGERMTLVDAGPKTEEAWQVLKSQLWELGLTPGDIEQVILTHHHPDHAGLLDYFPKDLPVYGHFLNERWLNRTDEFLQAHDEFYFKLFAEFGIPEKYKMMIPLLKRTLRFACSRSLTGVLEEGDSIPGLEGWTVIETPGHAQSHIGLIREKDGIFIGGDHLLAHISANPLLEPPLPGSDERPKPQLQFNESLEKLKKLPISLVYPGHGEDIENVHELVDKRLRRQHERAMTVKEWLEEEALTIFQVCKRLFPSVYERELALTLSETIAQLDYLQALGEISINKEAAAFLYTCVKG</sequence>
<evidence type="ECO:0000313" key="3">
    <source>
        <dbReference type="Proteomes" id="UP000441354"/>
    </source>
</evidence>
<protein>
    <submittedName>
        <fullName evidence="2">MBL fold metallo-hydrolase</fullName>
    </submittedName>
</protein>
<dbReference type="PANTHER" id="PTHR23131:SF4">
    <property type="entry name" value="METALLO-BETA-LACTAMASE SUPERFAMILY POTEIN"/>
    <property type="match status" value="1"/>
</dbReference>
<dbReference type="InterPro" id="IPR050662">
    <property type="entry name" value="Sec-metab_biosynth-thioest"/>
</dbReference>
<accession>A0A7V7UVX4</accession>
<dbReference type="InterPro" id="IPR036866">
    <property type="entry name" value="RibonucZ/Hydroxyglut_hydro"/>
</dbReference>
<dbReference type="CDD" id="cd07725">
    <property type="entry name" value="TTHA1429-like_MBL-fold"/>
    <property type="match status" value="1"/>
</dbReference>
<dbReference type="SMART" id="SM00849">
    <property type="entry name" value="Lactamase_B"/>
    <property type="match status" value="1"/>
</dbReference>
<dbReference type="Gene3D" id="3.60.15.10">
    <property type="entry name" value="Ribonuclease Z/Hydroxyacylglutathione hydrolase-like"/>
    <property type="match status" value="1"/>
</dbReference>
<feature type="domain" description="Metallo-beta-lactamase" evidence="1">
    <location>
        <begin position="21"/>
        <end position="234"/>
    </location>
</feature>
<dbReference type="EMBL" id="WBOT01000002">
    <property type="protein sequence ID" value="KAB2333771.1"/>
    <property type="molecule type" value="Genomic_DNA"/>
</dbReference>
<dbReference type="PANTHER" id="PTHR23131">
    <property type="entry name" value="ENDORIBONUCLEASE LACTB2"/>
    <property type="match status" value="1"/>
</dbReference>
<dbReference type="AlphaFoldDB" id="A0A7V7UVX4"/>
<dbReference type="InterPro" id="IPR001279">
    <property type="entry name" value="Metallo-B-lactamas"/>
</dbReference>
<name>A0A7V7UVX4_9BACI</name>
<organism evidence="2 3">
    <name type="scientific">Bacillus mesophilum</name>
    <dbReference type="NCBI Taxonomy" id="1071718"/>
    <lineage>
        <taxon>Bacteria</taxon>
        <taxon>Bacillati</taxon>
        <taxon>Bacillota</taxon>
        <taxon>Bacilli</taxon>
        <taxon>Bacillales</taxon>
        <taxon>Bacillaceae</taxon>
        <taxon>Bacillus</taxon>
    </lineage>
</organism>
<evidence type="ECO:0000313" key="2">
    <source>
        <dbReference type="EMBL" id="KAB2333771.1"/>
    </source>
</evidence>
<keyword evidence="3" id="KW-1185">Reference proteome</keyword>
<dbReference type="Pfam" id="PF00753">
    <property type="entry name" value="Lactamase_B"/>
    <property type="match status" value="1"/>
</dbReference>
<dbReference type="Proteomes" id="UP000441354">
    <property type="component" value="Unassembled WGS sequence"/>
</dbReference>
<dbReference type="GO" id="GO:0016787">
    <property type="term" value="F:hydrolase activity"/>
    <property type="evidence" value="ECO:0007669"/>
    <property type="project" value="UniProtKB-KW"/>
</dbReference>
<keyword evidence="2" id="KW-0378">Hydrolase</keyword>